<proteinExistence type="predicted"/>
<name>A0A9P6DKM2_9AGAM</name>
<dbReference type="EMBL" id="MU129165">
    <property type="protein sequence ID" value="KAF9505237.1"/>
    <property type="molecule type" value="Genomic_DNA"/>
</dbReference>
<organism evidence="1 2">
    <name type="scientific">Hydnum rufescens UP504</name>
    <dbReference type="NCBI Taxonomy" id="1448309"/>
    <lineage>
        <taxon>Eukaryota</taxon>
        <taxon>Fungi</taxon>
        <taxon>Dikarya</taxon>
        <taxon>Basidiomycota</taxon>
        <taxon>Agaricomycotina</taxon>
        <taxon>Agaricomycetes</taxon>
        <taxon>Cantharellales</taxon>
        <taxon>Hydnaceae</taxon>
        <taxon>Hydnum</taxon>
    </lineage>
</organism>
<reference evidence="1" key="1">
    <citation type="journal article" date="2020" name="Nat. Commun.">
        <title>Large-scale genome sequencing of mycorrhizal fungi provides insights into the early evolution of symbiotic traits.</title>
        <authorList>
            <person name="Miyauchi S."/>
            <person name="Kiss E."/>
            <person name="Kuo A."/>
            <person name="Drula E."/>
            <person name="Kohler A."/>
            <person name="Sanchez-Garcia M."/>
            <person name="Morin E."/>
            <person name="Andreopoulos B."/>
            <person name="Barry K.W."/>
            <person name="Bonito G."/>
            <person name="Buee M."/>
            <person name="Carver A."/>
            <person name="Chen C."/>
            <person name="Cichocki N."/>
            <person name="Clum A."/>
            <person name="Culley D."/>
            <person name="Crous P.W."/>
            <person name="Fauchery L."/>
            <person name="Girlanda M."/>
            <person name="Hayes R.D."/>
            <person name="Keri Z."/>
            <person name="LaButti K."/>
            <person name="Lipzen A."/>
            <person name="Lombard V."/>
            <person name="Magnuson J."/>
            <person name="Maillard F."/>
            <person name="Murat C."/>
            <person name="Nolan M."/>
            <person name="Ohm R.A."/>
            <person name="Pangilinan J."/>
            <person name="Pereira M.F."/>
            <person name="Perotto S."/>
            <person name="Peter M."/>
            <person name="Pfister S."/>
            <person name="Riley R."/>
            <person name="Sitrit Y."/>
            <person name="Stielow J.B."/>
            <person name="Szollosi G."/>
            <person name="Zifcakova L."/>
            <person name="Stursova M."/>
            <person name="Spatafora J.W."/>
            <person name="Tedersoo L."/>
            <person name="Vaario L.M."/>
            <person name="Yamada A."/>
            <person name="Yan M."/>
            <person name="Wang P."/>
            <person name="Xu J."/>
            <person name="Bruns T."/>
            <person name="Baldrian P."/>
            <person name="Vilgalys R."/>
            <person name="Dunand C."/>
            <person name="Henrissat B."/>
            <person name="Grigoriev I.V."/>
            <person name="Hibbett D."/>
            <person name="Nagy L.G."/>
            <person name="Martin F.M."/>
        </authorList>
    </citation>
    <scope>NUCLEOTIDE SEQUENCE</scope>
    <source>
        <strain evidence="1">UP504</strain>
    </source>
</reference>
<gene>
    <name evidence="1" type="ORF">BS47DRAFT_1374325</name>
</gene>
<evidence type="ECO:0000313" key="2">
    <source>
        <dbReference type="Proteomes" id="UP000886523"/>
    </source>
</evidence>
<evidence type="ECO:0000313" key="1">
    <source>
        <dbReference type="EMBL" id="KAF9505237.1"/>
    </source>
</evidence>
<sequence length="276" mass="31344">MCKLPDLVAEYCVLFKAGKNCDSYFTNDDIVAQVAHAMDILDKYYPHESHIFAFDNTTTHLKCPDDALSASKMPKAMPKAPCNFLVNITVCDAAGKAITDASGNVVKEKQRMHDGKLPDGSPQPFYFPLGHQYCGQFKGMVMILEERGINTQSLNVQCPKFKCRDRVLLPGLQPCCCWKALFDQPDFTNQKSWLEELGDKCGYGVIFYPRFHYNWGYSKHIYRQYPESSNEKELEQNVISALESGLNGVQAAWANKKYRSHRVLPDTLMDDLDKET</sequence>
<comment type="caution">
    <text evidence="1">The sequence shown here is derived from an EMBL/GenBank/DDBJ whole genome shotgun (WGS) entry which is preliminary data.</text>
</comment>
<keyword evidence="2" id="KW-1185">Reference proteome</keyword>
<dbReference type="Proteomes" id="UP000886523">
    <property type="component" value="Unassembled WGS sequence"/>
</dbReference>
<protein>
    <submittedName>
        <fullName evidence="1">Uncharacterized protein</fullName>
    </submittedName>
</protein>
<dbReference type="OrthoDB" id="10039611at2759"/>
<dbReference type="AlphaFoldDB" id="A0A9P6DKM2"/>
<accession>A0A9P6DKM2</accession>